<dbReference type="Gene3D" id="3.40.50.300">
    <property type="entry name" value="P-loop containing nucleotide triphosphate hydrolases"/>
    <property type="match status" value="1"/>
</dbReference>
<evidence type="ECO:0000313" key="1">
    <source>
        <dbReference type="EMBL" id="AMW34139.1"/>
    </source>
</evidence>
<dbReference type="KEGG" id="hjo:AY555_01935"/>
<gene>
    <name evidence="1" type="ORF">AY555_01935</name>
</gene>
<dbReference type="Proteomes" id="UP000076066">
    <property type="component" value="Chromosome"/>
</dbReference>
<dbReference type="AlphaFoldDB" id="A0A143DC21"/>
<dbReference type="STRING" id="1549855.AY555_01935"/>
<dbReference type="InterPro" id="IPR027417">
    <property type="entry name" value="P-loop_NTPase"/>
</dbReference>
<evidence type="ECO:0008006" key="3">
    <source>
        <dbReference type="Google" id="ProtNLM"/>
    </source>
</evidence>
<name>A0A143DC21_9PROT</name>
<dbReference type="OrthoDB" id="145933at2"/>
<dbReference type="EMBL" id="CP014525">
    <property type="protein sequence ID" value="AMW34139.1"/>
    <property type="molecule type" value="Genomic_DNA"/>
</dbReference>
<protein>
    <recommendedName>
        <fullName evidence="3">DUF1611 domain-containing protein</fullName>
    </recommendedName>
</protein>
<evidence type="ECO:0000313" key="2">
    <source>
        <dbReference type="Proteomes" id="UP000076066"/>
    </source>
</evidence>
<dbReference type="GeneID" id="53315913"/>
<proteinExistence type="predicted"/>
<sequence length="349" mass="37377">MTTQNIQIDKIASVTKNLGLRHQEELTNQLSCRIGTVLAAEVLEDKKLYNTLELPSGRMSLLKKGDIIACALGQRMALKGFAGHLPSSLKVNDTIHLLNAGGVAGICTSANVQEVGEPLRIRVLGGIVRHNALLNISDETVFTPLDIMKADTPLIITTGTSMDSGKTTVAAEIIKTLTRIGMNLAGTKVTGVGLQRDTYKMQDHGVKETVSFVDCGITSTANLDDTTVIQIAKGAIEYLSLGKPDAIIVEFGDGLLGRYGVAAILKDTQIQANIRLHIGCARDPAGAIMLARECATMGVPLDIISGPVTDNQVGQDLIREHLPGILTYNAFHPHNDWLDLVIKRWSAAA</sequence>
<dbReference type="RefSeq" id="WP_066132721.1">
    <property type="nucleotide sequence ID" value="NZ_CP014525.1"/>
</dbReference>
<reference evidence="1 2" key="1">
    <citation type="submission" date="2016-02" db="EMBL/GenBank/DDBJ databases">
        <title>Complete Genome of H5569, the type strain of the newly described species Haematospirillium jordaniae.</title>
        <authorList>
            <person name="Nicholson A.C."/>
            <person name="Humrighouse B.W."/>
            <person name="Loparov V."/>
            <person name="McQuiston J.R."/>
        </authorList>
    </citation>
    <scope>NUCLEOTIDE SEQUENCE [LARGE SCALE GENOMIC DNA]</scope>
    <source>
        <strain evidence="1 2">H5569</strain>
    </source>
</reference>
<accession>A0A143DC21</accession>
<keyword evidence="2" id="KW-1185">Reference proteome</keyword>
<organism evidence="1 2">
    <name type="scientific">Haematospirillum jordaniae</name>
    <dbReference type="NCBI Taxonomy" id="1549855"/>
    <lineage>
        <taxon>Bacteria</taxon>
        <taxon>Pseudomonadati</taxon>
        <taxon>Pseudomonadota</taxon>
        <taxon>Alphaproteobacteria</taxon>
        <taxon>Rhodospirillales</taxon>
        <taxon>Novispirillaceae</taxon>
        <taxon>Haematospirillum</taxon>
    </lineage>
</organism>